<accession>A0A8S9V129</accession>
<dbReference type="EMBL" id="JAACNO010000693">
    <property type="protein sequence ID" value="KAF4145757.1"/>
    <property type="molecule type" value="Genomic_DNA"/>
</dbReference>
<keyword evidence="1" id="KW-1133">Transmembrane helix</keyword>
<reference evidence="2" key="1">
    <citation type="submission" date="2020-03" db="EMBL/GenBank/DDBJ databases">
        <title>Hybrid Assembly of Korean Phytophthora infestans isolates.</title>
        <authorList>
            <person name="Prokchorchik M."/>
            <person name="Lee Y."/>
            <person name="Seo J."/>
            <person name="Cho J.-H."/>
            <person name="Park Y.-E."/>
            <person name="Jang D.-C."/>
            <person name="Im J.-S."/>
            <person name="Choi J.-G."/>
            <person name="Park H.-J."/>
            <person name="Lee G.-B."/>
            <person name="Lee Y.-G."/>
            <person name="Hong S.-Y."/>
            <person name="Cho K."/>
            <person name="Sohn K.H."/>
        </authorList>
    </citation>
    <scope>NUCLEOTIDE SEQUENCE</scope>
    <source>
        <strain evidence="2">KR_2_A2</strain>
    </source>
</reference>
<comment type="caution">
    <text evidence="2">The sequence shown here is derived from an EMBL/GenBank/DDBJ whole genome shotgun (WGS) entry which is preliminary data.</text>
</comment>
<sequence>MASVMTVVVLALQRRSRTPCSQRCFCFGSELRLVLAAPFLLVALPASRVLAETRALPLAVLVLALLSLPSAALVALVLACPRWRYPSSLWRALGGAPVAASPAPF</sequence>
<keyword evidence="1" id="KW-0812">Transmembrane</keyword>
<dbReference type="AlphaFoldDB" id="A0A8S9V129"/>
<protein>
    <recommendedName>
        <fullName evidence="4">Transmembrane protein</fullName>
    </recommendedName>
</protein>
<gene>
    <name evidence="2" type="ORF">GN958_ATG05074</name>
</gene>
<evidence type="ECO:0000256" key="1">
    <source>
        <dbReference type="SAM" id="Phobius"/>
    </source>
</evidence>
<evidence type="ECO:0008006" key="4">
    <source>
        <dbReference type="Google" id="ProtNLM"/>
    </source>
</evidence>
<organism evidence="2 3">
    <name type="scientific">Phytophthora infestans</name>
    <name type="common">Potato late blight agent</name>
    <name type="synonym">Botrytis infestans</name>
    <dbReference type="NCBI Taxonomy" id="4787"/>
    <lineage>
        <taxon>Eukaryota</taxon>
        <taxon>Sar</taxon>
        <taxon>Stramenopiles</taxon>
        <taxon>Oomycota</taxon>
        <taxon>Peronosporomycetes</taxon>
        <taxon>Peronosporales</taxon>
        <taxon>Peronosporaceae</taxon>
        <taxon>Phytophthora</taxon>
    </lineage>
</organism>
<evidence type="ECO:0000313" key="2">
    <source>
        <dbReference type="EMBL" id="KAF4145757.1"/>
    </source>
</evidence>
<dbReference type="Proteomes" id="UP000704712">
    <property type="component" value="Unassembled WGS sequence"/>
</dbReference>
<feature type="transmembrane region" description="Helical" evidence="1">
    <location>
        <begin position="58"/>
        <end position="79"/>
    </location>
</feature>
<evidence type="ECO:0000313" key="3">
    <source>
        <dbReference type="Proteomes" id="UP000704712"/>
    </source>
</evidence>
<name>A0A8S9V129_PHYIN</name>
<proteinExistence type="predicted"/>
<keyword evidence="1" id="KW-0472">Membrane</keyword>
<feature type="transmembrane region" description="Helical" evidence="1">
    <location>
        <begin position="33"/>
        <end position="51"/>
    </location>
</feature>